<keyword evidence="11" id="KW-1185">Reference proteome</keyword>
<organism evidence="10 11">
    <name type="scientific">Phaeovulum veldkampii DSM 11550</name>
    <dbReference type="NCBI Taxonomy" id="1185920"/>
    <lineage>
        <taxon>Bacteria</taxon>
        <taxon>Pseudomonadati</taxon>
        <taxon>Pseudomonadota</taxon>
        <taxon>Alphaproteobacteria</taxon>
        <taxon>Rhodobacterales</taxon>
        <taxon>Paracoccaceae</taxon>
        <taxon>Phaeovulum</taxon>
    </lineage>
</organism>
<reference evidence="10 11" key="1">
    <citation type="submission" date="2018-03" db="EMBL/GenBank/DDBJ databases">
        <title>Rhodobacter veldkampii.</title>
        <authorList>
            <person name="Meyer T.E."/>
            <person name="Miller S."/>
            <person name="Lodha T."/>
            <person name="Gandham S."/>
            <person name="Chintalapati S."/>
            <person name="Chintalapati V.R."/>
        </authorList>
    </citation>
    <scope>NUCLEOTIDE SEQUENCE [LARGE SCALE GENOMIC DNA]</scope>
    <source>
        <strain evidence="10 11">DSM 11550</strain>
    </source>
</reference>
<keyword evidence="2 10" id="KW-0645">Protease</keyword>
<evidence type="ECO:0000256" key="2">
    <source>
        <dbReference type="ARBA" id="ARBA00022670"/>
    </source>
</evidence>
<evidence type="ECO:0000256" key="6">
    <source>
        <dbReference type="ARBA" id="ARBA00022989"/>
    </source>
</evidence>
<dbReference type="OrthoDB" id="7836448at2"/>
<evidence type="ECO:0000256" key="1">
    <source>
        <dbReference type="ARBA" id="ARBA00004141"/>
    </source>
</evidence>
<feature type="transmembrane region" description="Helical" evidence="8">
    <location>
        <begin position="12"/>
        <end position="33"/>
    </location>
</feature>
<dbReference type="Proteomes" id="UP000241899">
    <property type="component" value="Unassembled WGS sequence"/>
</dbReference>
<sequence length="228" mass="24648">MRDGYDTAPVNPLPWSVWALALPVVALEAVFSLGQSGLAGGPQAVGWRLDALQRFSFSPDILRAMLDRSLFPPEHLARFVTYPFVHGSITHALMVLVFLLALGKMVGEVLRPIAVIVIFFGAALTGALVYTAVPGLSQPLYGGYPAVYGLVGGFTWILWARLGAENANRARAFTLIGFLLGIQLIFGVLFGGSWDWVAEVSGFVAGFALSFLLAPGGWQQVLARMRRR</sequence>
<feature type="transmembrane region" description="Helical" evidence="8">
    <location>
        <begin position="172"/>
        <end position="194"/>
    </location>
</feature>
<feature type="domain" description="Peptidase S54 rhomboid" evidence="9">
    <location>
        <begin position="74"/>
        <end position="214"/>
    </location>
</feature>
<dbReference type="InterPro" id="IPR022764">
    <property type="entry name" value="Peptidase_S54_rhomboid_dom"/>
</dbReference>
<evidence type="ECO:0000259" key="9">
    <source>
        <dbReference type="Pfam" id="PF01694"/>
    </source>
</evidence>
<feature type="transmembrane region" description="Helical" evidence="8">
    <location>
        <begin position="139"/>
        <end position="160"/>
    </location>
</feature>
<dbReference type="PANTHER" id="PTHR22936:SF69">
    <property type="entry name" value="RHOMBOID-LIKE PROTEIN"/>
    <property type="match status" value="1"/>
</dbReference>
<dbReference type="PANTHER" id="PTHR22936">
    <property type="entry name" value="RHOMBOID-RELATED"/>
    <property type="match status" value="1"/>
</dbReference>
<evidence type="ECO:0000313" key="11">
    <source>
        <dbReference type="Proteomes" id="UP000241899"/>
    </source>
</evidence>
<comment type="subcellular location">
    <subcellularLocation>
        <location evidence="1">Membrane</location>
        <topology evidence="1">Multi-pass membrane protein</topology>
    </subcellularLocation>
</comment>
<gene>
    <name evidence="10" type="ORF">C5F46_13180</name>
</gene>
<dbReference type="AlphaFoldDB" id="A0A2T4JEL4"/>
<evidence type="ECO:0000256" key="8">
    <source>
        <dbReference type="SAM" id="Phobius"/>
    </source>
</evidence>
<keyword evidence="6 8" id="KW-1133">Transmembrane helix</keyword>
<dbReference type="Gene3D" id="1.20.1540.10">
    <property type="entry name" value="Rhomboid-like"/>
    <property type="match status" value="1"/>
</dbReference>
<evidence type="ECO:0000256" key="7">
    <source>
        <dbReference type="ARBA" id="ARBA00023136"/>
    </source>
</evidence>
<evidence type="ECO:0000256" key="4">
    <source>
        <dbReference type="ARBA" id="ARBA00022801"/>
    </source>
</evidence>
<keyword evidence="4" id="KW-0378">Hydrolase</keyword>
<dbReference type="InterPro" id="IPR002610">
    <property type="entry name" value="Peptidase_S54_rhomboid-like"/>
</dbReference>
<dbReference type="InterPro" id="IPR035952">
    <property type="entry name" value="Rhomboid-like_sf"/>
</dbReference>
<feature type="transmembrane region" description="Helical" evidence="8">
    <location>
        <begin position="200"/>
        <end position="218"/>
    </location>
</feature>
<evidence type="ECO:0000256" key="3">
    <source>
        <dbReference type="ARBA" id="ARBA00022692"/>
    </source>
</evidence>
<keyword evidence="5" id="KW-0720">Serine protease</keyword>
<dbReference type="Pfam" id="PF01694">
    <property type="entry name" value="Rhomboid"/>
    <property type="match status" value="1"/>
</dbReference>
<dbReference type="GO" id="GO:0004252">
    <property type="term" value="F:serine-type endopeptidase activity"/>
    <property type="evidence" value="ECO:0007669"/>
    <property type="project" value="InterPro"/>
</dbReference>
<comment type="caution">
    <text evidence="10">The sequence shown here is derived from an EMBL/GenBank/DDBJ whole genome shotgun (WGS) entry which is preliminary data.</text>
</comment>
<evidence type="ECO:0000313" key="10">
    <source>
        <dbReference type="EMBL" id="PTE16247.1"/>
    </source>
</evidence>
<feature type="transmembrane region" description="Helical" evidence="8">
    <location>
        <begin position="79"/>
        <end position="101"/>
    </location>
</feature>
<proteinExistence type="predicted"/>
<keyword evidence="3 8" id="KW-0812">Transmembrane</keyword>
<dbReference type="SUPFAM" id="SSF144091">
    <property type="entry name" value="Rhomboid-like"/>
    <property type="match status" value="1"/>
</dbReference>
<accession>A0A2T4JEL4</accession>
<dbReference type="RefSeq" id="WP_107325810.1">
    <property type="nucleotide sequence ID" value="NZ_NHSP01000018.1"/>
</dbReference>
<feature type="transmembrane region" description="Helical" evidence="8">
    <location>
        <begin position="113"/>
        <end position="133"/>
    </location>
</feature>
<evidence type="ECO:0000256" key="5">
    <source>
        <dbReference type="ARBA" id="ARBA00022825"/>
    </source>
</evidence>
<protein>
    <submittedName>
        <fullName evidence="10">Rhomboid family intramembrane serine protease</fullName>
    </submittedName>
</protein>
<name>A0A2T4JEL4_9RHOB</name>
<keyword evidence="7 8" id="KW-0472">Membrane</keyword>
<dbReference type="GO" id="GO:0006508">
    <property type="term" value="P:proteolysis"/>
    <property type="evidence" value="ECO:0007669"/>
    <property type="project" value="UniProtKB-KW"/>
</dbReference>
<dbReference type="EMBL" id="PZKF01000037">
    <property type="protein sequence ID" value="PTE16247.1"/>
    <property type="molecule type" value="Genomic_DNA"/>
</dbReference>
<dbReference type="GO" id="GO:0016020">
    <property type="term" value="C:membrane"/>
    <property type="evidence" value="ECO:0007669"/>
    <property type="project" value="UniProtKB-SubCell"/>
</dbReference>